<dbReference type="InterPro" id="IPR013520">
    <property type="entry name" value="Ribonucl_H"/>
</dbReference>
<keyword evidence="6" id="KW-1185">Reference proteome</keyword>
<dbReference type="GO" id="GO:0003676">
    <property type="term" value="F:nucleic acid binding"/>
    <property type="evidence" value="ECO:0007669"/>
    <property type="project" value="InterPro"/>
</dbReference>
<evidence type="ECO:0000259" key="4">
    <source>
        <dbReference type="SMART" id="SM00479"/>
    </source>
</evidence>
<evidence type="ECO:0000256" key="1">
    <source>
        <dbReference type="ARBA" id="ARBA00022722"/>
    </source>
</evidence>
<dbReference type="CDD" id="cd06127">
    <property type="entry name" value="DEDDh"/>
    <property type="match status" value="1"/>
</dbReference>
<dbReference type="AlphaFoldDB" id="A0A9W6WCJ4"/>
<dbReference type="PANTHER" id="PTHR30231:SF4">
    <property type="entry name" value="PROTEIN NEN2"/>
    <property type="match status" value="1"/>
</dbReference>
<dbReference type="SUPFAM" id="SSF52113">
    <property type="entry name" value="BRCT domain"/>
    <property type="match status" value="1"/>
</dbReference>
<dbReference type="Gene3D" id="3.30.420.10">
    <property type="entry name" value="Ribonuclease H-like superfamily/Ribonuclease H"/>
    <property type="match status" value="1"/>
</dbReference>
<evidence type="ECO:0000256" key="2">
    <source>
        <dbReference type="ARBA" id="ARBA00022801"/>
    </source>
</evidence>
<dbReference type="GO" id="GO:0008408">
    <property type="term" value="F:3'-5' exonuclease activity"/>
    <property type="evidence" value="ECO:0007669"/>
    <property type="project" value="TreeGrafter"/>
</dbReference>
<dbReference type="GO" id="GO:0005829">
    <property type="term" value="C:cytosol"/>
    <property type="evidence" value="ECO:0007669"/>
    <property type="project" value="TreeGrafter"/>
</dbReference>
<keyword evidence="2" id="KW-0378">Hydrolase</keyword>
<dbReference type="EMBL" id="BSTX01000004">
    <property type="protein sequence ID" value="GLZ80646.1"/>
    <property type="molecule type" value="Genomic_DNA"/>
</dbReference>
<keyword evidence="1" id="KW-0540">Nuclease</keyword>
<dbReference type="Pfam" id="PF00929">
    <property type="entry name" value="RNase_T"/>
    <property type="match status" value="1"/>
</dbReference>
<comment type="caution">
    <text evidence="5">The sequence shown here is derived from an EMBL/GenBank/DDBJ whole genome shotgun (WGS) entry which is preliminary data.</text>
</comment>
<accession>A0A9W6WCJ4</accession>
<sequence length="325" mass="34463">MPAPFLDGVPVQRAPEGTGYAVVDVETTGLTNRDRIVEVAVVHTDAHGEVTGEWHTLVNPRRDLGRQDLHGVRAADAREAPLFAEIAGEVAARMQGRIPVAHNINFDHRLLSGEFARLGVAIPHLPAMGVCTMTWAPHFLPGRGRSLAACREFFGILADRPHEALSDALDTAGVLRAYLAAGEPPWHALPAEWPHLPHENTPVRLRNTVRESTVEVSLHPGDTIVLTGAFPEGKDHWSDLARAAGLRVAGHVAKNTAAVIAADPDTMSGKAETARRHGVPVTGAHVLTEAALEGLQDPAAQPVLQGPPQGPARGGDGLGGLLELL</sequence>
<evidence type="ECO:0000313" key="5">
    <source>
        <dbReference type="EMBL" id="GLZ80646.1"/>
    </source>
</evidence>
<reference evidence="5" key="1">
    <citation type="submission" date="2023-03" db="EMBL/GenBank/DDBJ databases">
        <title>Actinorhabdospora filicis NBRC 111898.</title>
        <authorList>
            <person name="Ichikawa N."/>
            <person name="Sato H."/>
            <person name="Tonouchi N."/>
        </authorList>
    </citation>
    <scope>NUCLEOTIDE SEQUENCE</scope>
    <source>
        <strain evidence="5">NBRC 111898</strain>
    </source>
</reference>
<dbReference type="InterPro" id="IPR036397">
    <property type="entry name" value="RNaseH_sf"/>
</dbReference>
<dbReference type="SMART" id="SM00479">
    <property type="entry name" value="EXOIII"/>
    <property type="match status" value="1"/>
</dbReference>
<feature type="domain" description="Exonuclease" evidence="4">
    <location>
        <begin position="19"/>
        <end position="184"/>
    </location>
</feature>
<protein>
    <submittedName>
        <fullName evidence="5">DNA polymerase III subunit epsilon</fullName>
    </submittedName>
</protein>
<dbReference type="Gene3D" id="3.40.50.10190">
    <property type="entry name" value="BRCT domain"/>
    <property type="match status" value="1"/>
</dbReference>
<dbReference type="FunFam" id="3.30.420.10:FF:000045">
    <property type="entry name" value="3'-5' exonuclease DinG"/>
    <property type="match status" value="1"/>
</dbReference>
<name>A0A9W6WCJ4_9ACTN</name>
<keyword evidence="3" id="KW-0269">Exonuclease</keyword>
<dbReference type="PANTHER" id="PTHR30231">
    <property type="entry name" value="DNA POLYMERASE III SUBUNIT EPSILON"/>
    <property type="match status" value="1"/>
</dbReference>
<evidence type="ECO:0000313" key="6">
    <source>
        <dbReference type="Proteomes" id="UP001165079"/>
    </source>
</evidence>
<gene>
    <name evidence="5" type="ORF">Afil01_54530</name>
</gene>
<proteinExistence type="predicted"/>
<organism evidence="5 6">
    <name type="scientific">Actinorhabdospora filicis</name>
    <dbReference type="NCBI Taxonomy" id="1785913"/>
    <lineage>
        <taxon>Bacteria</taxon>
        <taxon>Bacillati</taxon>
        <taxon>Actinomycetota</taxon>
        <taxon>Actinomycetes</taxon>
        <taxon>Micromonosporales</taxon>
        <taxon>Micromonosporaceae</taxon>
        <taxon>Actinorhabdospora</taxon>
    </lineage>
</organism>
<evidence type="ECO:0000256" key="3">
    <source>
        <dbReference type="ARBA" id="ARBA00022839"/>
    </source>
</evidence>
<dbReference type="InterPro" id="IPR036420">
    <property type="entry name" value="BRCT_dom_sf"/>
</dbReference>
<dbReference type="SUPFAM" id="SSF53098">
    <property type="entry name" value="Ribonuclease H-like"/>
    <property type="match status" value="1"/>
</dbReference>
<dbReference type="Proteomes" id="UP001165079">
    <property type="component" value="Unassembled WGS sequence"/>
</dbReference>
<dbReference type="RefSeq" id="WP_285665889.1">
    <property type="nucleotide sequence ID" value="NZ_BSTX01000004.1"/>
</dbReference>
<dbReference type="InterPro" id="IPR012337">
    <property type="entry name" value="RNaseH-like_sf"/>
</dbReference>